<comment type="caution">
    <text evidence="2">The sequence shown here is derived from an EMBL/GenBank/DDBJ whole genome shotgun (WGS) entry which is preliminary data.</text>
</comment>
<feature type="region of interest" description="Disordered" evidence="1">
    <location>
        <begin position="81"/>
        <end position="123"/>
    </location>
</feature>
<accession>A0A9P1DKH6</accession>
<dbReference type="Proteomes" id="UP001152797">
    <property type="component" value="Unassembled WGS sequence"/>
</dbReference>
<proteinExistence type="predicted"/>
<reference evidence="3 4" key="2">
    <citation type="submission" date="2024-05" db="EMBL/GenBank/DDBJ databases">
        <authorList>
            <person name="Chen Y."/>
            <person name="Shah S."/>
            <person name="Dougan E. K."/>
            <person name="Thang M."/>
            <person name="Chan C."/>
        </authorList>
    </citation>
    <scope>NUCLEOTIDE SEQUENCE [LARGE SCALE GENOMIC DNA]</scope>
</reference>
<dbReference type="EMBL" id="CAMXCT020005002">
    <property type="protein sequence ID" value="CAL1164447.1"/>
    <property type="molecule type" value="Genomic_DNA"/>
</dbReference>
<organism evidence="2">
    <name type="scientific">Cladocopium goreaui</name>
    <dbReference type="NCBI Taxonomy" id="2562237"/>
    <lineage>
        <taxon>Eukaryota</taxon>
        <taxon>Sar</taxon>
        <taxon>Alveolata</taxon>
        <taxon>Dinophyceae</taxon>
        <taxon>Suessiales</taxon>
        <taxon>Symbiodiniaceae</taxon>
        <taxon>Cladocopium</taxon>
    </lineage>
</organism>
<reference evidence="2" key="1">
    <citation type="submission" date="2022-10" db="EMBL/GenBank/DDBJ databases">
        <authorList>
            <person name="Chen Y."/>
            <person name="Dougan E. K."/>
            <person name="Chan C."/>
            <person name="Rhodes N."/>
            <person name="Thang M."/>
        </authorList>
    </citation>
    <scope>NUCLEOTIDE SEQUENCE</scope>
</reference>
<dbReference type="OrthoDB" id="5296287at2759"/>
<dbReference type="EMBL" id="CAMXCT010005002">
    <property type="protein sequence ID" value="CAI4011072.1"/>
    <property type="molecule type" value="Genomic_DNA"/>
</dbReference>
<dbReference type="EMBL" id="CAMXCT030005002">
    <property type="protein sequence ID" value="CAL4798384.1"/>
    <property type="molecule type" value="Genomic_DNA"/>
</dbReference>
<evidence type="ECO:0000313" key="2">
    <source>
        <dbReference type="EMBL" id="CAI4011072.1"/>
    </source>
</evidence>
<gene>
    <name evidence="2" type="ORF">C1SCF055_LOCUS36272</name>
</gene>
<sequence length="194" mass="20934">MGAQSTVQLPLGAEGLVVVFRMRRLISYKEPEFAGAFREALTDRYLIFVNSSIPDDCYPVCCVPGDGYSLREYFCSGASREKKPSATRDTRDTRDTAPAAAAAASLGTQTPKAPAPAPGRTEVAMSTTGGFLLRRCGRGEVPGALRPAPETFPINKHRVDFGRSGAAEQRWGVNDDLLVGKNGFQHQDLIVINT</sequence>
<dbReference type="AlphaFoldDB" id="A0A9P1DKH6"/>
<evidence type="ECO:0000313" key="4">
    <source>
        <dbReference type="Proteomes" id="UP001152797"/>
    </source>
</evidence>
<evidence type="ECO:0000256" key="1">
    <source>
        <dbReference type="SAM" id="MobiDB-lite"/>
    </source>
</evidence>
<name>A0A9P1DKH6_9DINO</name>
<protein>
    <submittedName>
        <fullName evidence="2">Uncharacterized protein</fullName>
    </submittedName>
</protein>
<keyword evidence="4" id="KW-1185">Reference proteome</keyword>
<feature type="compositionally biased region" description="Basic and acidic residues" evidence="1">
    <location>
        <begin position="81"/>
        <end position="95"/>
    </location>
</feature>
<evidence type="ECO:0000313" key="3">
    <source>
        <dbReference type="EMBL" id="CAL4798384.1"/>
    </source>
</evidence>